<sequence>MLSGSGGGGQRPNGNRNPYTFGKHFDDKRGEPSRSKTKARTPFEAFANPDELISNIPFPEQAISDLNGVPVNEPPFRDIPSSIIGRIGNPQLREVEPDWQHFLRYFSDRVYGISNLQDLYIFLTRVALPNAVIINRRTLLRFYLGHRDVSPRLSLHYDAYHWHGAPYIPLNQERPNPFAPLIQNRSIFRSAPTPNGTNMVQWLQTPISTPPPEYDPVPIQMIHRPSQLDWYLQESETEVRMVHPEHLMRRTARVFNAWWWIMQRNAVLEEYRLNGWAGIERELRGGT</sequence>
<feature type="compositionally biased region" description="Basic and acidic residues" evidence="1">
    <location>
        <begin position="23"/>
        <end position="34"/>
    </location>
</feature>
<protein>
    <submittedName>
        <fullName evidence="2">Uncharacterized protein</fullName>
    </submittedName>
</protein>
<name>A0A6A6S7B0_9PLEO</name>
<keyword evidence="3" id="KW-1185">Reference proteome</keyword>
<evidence type="ECO:0000313" key="3">
    <source>
        <dbReference type="Proteomes" id="UP000799753"/>
    </source>
</evidence>
<organism evidence="2 3">
    <name type="scientific">Massarina eburnea CBS 473.64</name>
    <dbReference type="NCBI Taxonomy" id="1395130"/>
    <lineage>
        <taxon>Eukaryota</taxon>
        <taxon>Fungi</taxon>
        <taxon>Dikarya</taxon>
        <taxon>Ascomycota</taxon>
        <taxon>Pezizomycotina</taxon>
        <taxon>Dothideomycetes</taxon>
        <taxon>Pleosporomycetidae</taxon>
        <taxon>Pleosporales</taxon>
        <taxon>Massarineae</taxon>
        <taxon>Massarinaceae</taxon>
        <taxon>Massarina</taxon>
    </lineage>
</organism>
<dbReference type="Proteomes" id="UP000799753">
    <property type="component" value="Unassembled WGS sequence"/>
</dbReference>
<reference evidence="2" key="1">
    <citation type="journal article" date="2020" name="Stud. Mycol.">
        <title>101 Dothideomycetes genomes: a test case for predicting lifestyles and emergence of pathogens.</title>
        <authorList>
            <person name="Haridas S."/>
            <person name="Albert R."/>
            <person name="Binder M."/>
            <person name="Bloem J."/>
            <person name="Labutti K."/>
            <person name="Salamov A."/>
            <person name="Andreopoulos B."/>
            <person name="Baker S."/>
            <person name="Barry K."/>
            <person name="Bills G."/>
            <person name="Bluhm B."/>
            <person name="Cannon C."/>
            <person name="Castanera R."/>
            <person name="Culley D."/>
            <person name="Daum C."/>
            <person name="Ezra D."/>
            <person name="Gonzalez J."/>
            <person name="Henrissat B."/>
            <person name="Kuo A."/>
            <person name="Liang C."/>
            <person name="Lipzen A."/>
            <person name="Lutzoni F."/>
            <person name="Magnuson J."/>
            <person name="Mondo S."/>
            <person name="Nolan M."/>
            <person name="Ohm R."/>
            <person name="Pangilinan J."/>
            <person name="Park H.-J."/>
            <person name="Ramirez L."/>
            <person name="Alfaro M."/>
            <person name="Sun H."/>
            <person name="Tritt A."/>
            <person name="Yoshinaga Y."/>
            <person name="Zwiers L.-H."/>
            <person name="Turgeon B."/>
            <person name="Goodwin S."/>
            <person name="Spatafora J."/>
            <person name="Crous P."/>
            <person name="Grigoriev I."/>
        </authorList>
    </citation>
    <scope>NUCLEOTIDE SEQUENCE</scope>
    <source>
        <strain evidence="2">CBS 473.64</strain>
    </source>
</reference>
<feature type="region of interest" description="Disordered" evidence="1">
    <location>
        <begin position="1"/>
        <end position="41"/>
    </location>
</feature>
<evidence type="ECO:0000313" key="2">
    <source>
        <dbReference type="EMBL" id="KAF2642881.1"/>
    </source>
</evidence>
<dbReference type="AlphaFoldDB" id="A0A6A6S7B0"/>
<dbReference type="EMBL" id="MU006781">
    <property type="protein sequence ID" value="KAF2642881.1"/>
    <property type="molecule type" value="Genomic_DNA"/>
</dbReference>
<dbReference type="OrthoDB" id="3780599at2759"/>
<proteinExistence type="predicted"/>
<evidence type="ECO:0000256" key="1">
    <source>
        <dbReference type="SAM" id="MobiDB-lite"/>
    </source>
</evidence>
<gene>
    <name evidence="2" type="ORF">P280DRAFT_468185</name>
</gene>
<accession>A0A6A6S7B0</accession>
<feature type="compositionally biased region" description="Gly residues" evidence="1">
    <location>
        <begin position="1"/>
        <end position="11"/>
    </location>
</feature>